<dbReference type="EMBL" id="CAJOBC010005685">
    <property type="protein sequence ID" value="CAF3872517.1"/>
    <property type="molecule type" value="Genomic_DNA"/>
</dbReference>
<protein>
    <submittedName>
        <fullName evidence="1">Uncharacterized protein</fullName>
    </submittedName>
</protein>
<keyword evidence="5" id="KW-1185">Reference proteome</keyword>
<dbReference type="AlphaFoldDB" id="A0A814PME6"/>
<evidence type="ECO:0000313" key="5">
    <source>
        <dbReference type="Proteomes" id="UP000663829"/>
    </source>
</evidence>
<sequence length="81" mass="9768">MNHISFLEDCEFRHLKYNNKICQGWLFNDLHSAYEGIMEELLAFGLDAKYRAEPWSVRHQIDELQRILDDLRLLYITSRHS</sequence>
<dbReference type="EMBL" id="CAJNOQ010005684">
    <property type="protein sequence ID" value="CAF1107915.1"/>
    <property type="molecule type" value="Genomic_DNA"/>
</dbReference>
<reference evidence="1" key="1">
    <citation type="submission" date="2021-02" db="EMBL/GenBank/DDBJ databases">
        <authorList>
            <person name="Nowell W R."/>
        </authorList>
    </citation>
    <scope>NUCLEOTIDE SEQUENCE</scope>
</reference>
<name>A0A814PME6_9BILA</name>
<dbReference type="Proteomes" id="UP000682733">
    <property type="component" value="Unassembled WGS sequence"/>
</dbReference>
<gene>
    <name evidence="1" type="ORF">GPM918_LOCUS19084</name>
    <name evidence="2" type="ORF">OVA965_LOCUS39484</name>
    <name evidence="3" type="ORF">SRO942_LOCUS19084</name>
    <name evidence="4" type="ORF">TMI583_LOCUS40793</name>
</gene>
<evidence type="ECO:0000313" key="1">
    <source>
        <dbReference type="EMBL" id="CAF1107915.1"/>
    </source>
</evidence>
<evidence type="ECO:0000313" key="3">
    <source>
        <dbReference type="EMBL" id="CAF3872517.1"/>
    </source>
</evidence>
<comment type="caution">
    <text evidence="1">The sequence shown here is derived from an EMBL/GenBank/DDBJ whole genome shotgun (WGS) entry which is preliminary data.</text>
</comment>
<dbReference type="Proteomes" id="UP000663829">
    <property type="component" value="Unassembled WGS sequence"/>
</dbReference>
<dbReference type="EMBL" id="CAJNOK010040960">
    <property type="protein sequence ID" value="CAF1554641.1"/>
    <property type="molecule type" value="Genomic_DNA"/>
</dbReference>
<evidence type="ECO:0000313" key="2">
    <source>
        <dbReference type="EMBL" id="CAF1554641.1"/>
    </source>
</evidence>
<organism evidence="1 5">
    <name type="scientific">Didymodactylos carnosus</name>
    <dbReference type="NCBI Taxonomy" id="1234261"/>
    <lineage>
        <taxon>Eukaryota</taxon>
        <taxon>Metazoa</taxon>
        <taxon>Spiralia</taxon>
        <taxon>Gnathifera</taxon>
        <taxon>Rotifera</taxon>
        <taxon>Eurotatoria</taxon>
        <taxon>Bdelloidea</taxon>
        <taxon>Philodinida</taxon>
        <taxon>Philodinidae</taxon>
        <taxon>Didymodactylos</taxon>
    </lineage>
</organism>
<dbReference type="Proteomes" id="UP000677228">
    <property type="component" value="Unassembled WGS sequence"/>
</dbReference>
<accession>A0A814PME6</accession>
<evidence type="ECO:0000313" key="4">
    <source>
        <dbReference type="EMBL" id="CAF4345371.1"/>
    </source>
</evidence>
<dbReference type="Proteomes" id="UP000681722">
    <property type="component" value="Unassembled WGS sequence"/>
</dbReference>
<proteinExistence type="predicted"/>
<dbReference type="EMBL" id="CAJOBA010063475">
    <property type="protein sequence ID" value="CAF4345371.1"/>
    <property type="molecule type" value="Genomic_DNA"/>
</dbReference>